<proteinExistence type="predicted"/>
<accession>A0ABU9RQ74</accession>
<dbReference type="Pfam" id="PF20487">
    <property type="entry name" value="DUF6726"/>
    <property type="match status" value="1"/>
</dbReference>
<dbReference type="Proteomes" id="UP001489897">
    <property type="component" value="Unassembled WGS sequence"/>
</dbReference>
<keyword evidence="3" id="KW-1185">Reference proteome</keyword>
<evidence type="ECO:0000256" key="1">
    <source>
        <dbReference type="SAM" id="SignalP"/>
    </source>
</evidence>
<comment type="caution">
    <text evidence="2">The sequence shown here is derived from an EMBL/GenBank/DDBJ whole genome shotgun (WGS) entry which is preliminary data.</text>
</comment>
<evidence type="ECO:0000313" key="2">
    <source>
        <dbReference type="EMBL" id="MEM5422216.1"/>
    </source>
</evidence>
<sequence>MCLTPRLSTHLARAASAIALACLALPLDGCAVVAFPCRVASATLKIVPLVGHPAAVPFDACAAAVD</sequence>
<feature type="signal peptide" evidence="1">
    <location>
        <begin position="1"/>
        <end position="21"/>
    </location>
</feature>
<feature type="chain" id="PRO_5046513396" evidence="1">
    <location>
        <begin position="22"/>
        <end position="66"/>
    </location>
</feature>
<protein>
    <submittedName>
        <fullName evidence="2">DUF6726 family protein</fullName>
    </submittedName>
</protein>
<dbReference type="InterPro" id="IPR046613">
    <property type="entry name" value="DUF6726"/>
</dbReference>
<dbReference type="EMBL" id="JAYMRV010000004">
    <property type="protein sequence ID" value="MEM5422216.1"/>
    <property type="molecule type" value="Genomic_DNA"/>
</dbReference>
<keyword evidence="1" id="KW-0732">Signal</keyword>
<organism evidence="2 3">
    <name type="scientific">Paraburkholderia ferrariae</name>
    <dbReference type="NCBI Taxonomy" id="386056"/>
    <lineage>
        <taxon>Bacteria</taxon>
        <taxon>Pseudomonadati</taxon>
        <taxon>Pseudomonadota</taxon>
        <taxon>Betaproteobacteria</taxon>
        <taxon>Burkholderiales</taxon>
        <taxon>Burkholderiaceae</taxon>
        <taxon>Paraburkholderia</taxon>
    </lineage>
</organism>
<gene>
    <name evidence="2" type="ORF">VSR73_14235</name>
</gene>
<reference evidence="2 3" key="1">
    <citation type="submission" date="2024-01" db="EMBL/GenBank/DDBJ databases">
        <title>The diversity of rhizobia nodulating Mimosa spp. in eleven states of Brazil covering several biomes is determined by host plant, location, and edaphic factors.</title>
        <authorList>
            <person name="Rouws L."/>
            <person name="Barauna A."/>
            <person name="Beukes C."/>
            <person name="De Faria S.M."/>
            <person name="Gross E."/>
            <person name="Dos Reis Junior F.B."/>
            <person name="Simon M."/>
            <person name="Maluk M."/>
            <person name="Odee D.W."/>
            <person name="Kenicer G."/>
            <person name="Young J.P.W."/>
            <person name="Reis V.M."/>
            <person name="Zilli J."/>
            <person name="James E.K."/>
        </authorList>
    </citation>
    <scope>NUCLEOTIDE SEQUENCE [LARGE SCALE GENOMIC DNA]</scope>
    <source>
        <strain evidence="2 3">JPY167</strain>
    </source>
</reference>
<evidence type="ECO:0000313" key="3">
    <source>
        <dbReference type="Proteomes" id="UP001489897"/>
    </source>
</evidence>
<name>A0ABU9RQ74_9BURK</name>